<accession>A0A9E5JN02</accession>
<comment type="similarity">
    <text evidence="1">Belongs to the peptidase C40 family.</text>
</comment>
<keyword evidence="2" id="KW-0645">Protease</keyword>
<reference evidence="7 8" key="1">
    <citation type="submission" date="2019-06" db="EMBL/GenBank/DDBJ databases">
        <authorList>
            <person name="De-Chao Zhang Q."/>
        </authorList>
    </citation>
    <scope>NUCLEOTIDE SEQUENCE [LARGE SCALE GENOMIC DNA]</scope>
    <source>
        <strain evidence="7 8">KN1116</strain>
    </source>
</reference>
<evidence type="ECO:0000256" key="1">
    <source>
        <dbReference type="ARBA" id="ARBA00007074"/>
    </source>
</evidence>
<evidence type="ECO:0000256" key="4">
    <source>
        <dbReference type="ARBA" id="ARBA00022807"/>
    </source>
</evidence>
<evidence type="ECO:0000259" key="6">
    <source>
        <dbReference type="PROSITE" id="PS51935"/>
    </source>
</evidence>
<dbReference type="InterPro" id="IPR038765">
    <property type="entry name" value="Papain-like_cys_pep_sf"/>
</dbReference>
<dbReference type="OrthoDB" id="9815778at2"/>
<dbReference type="GO" id="GO:0006508">
    <property type="term" value="P:proteolysis"/>
    <property type="evidence" value="ECO:0007669"/>
    <property type="project" value="UniProtKB-KW"/>
</dbReference>
<feature type="domain" description="NlpC/P60" evidence="6">
    <location>
        <begin position="107"/>
        <end position="221"/>
    </location>
</feature>
<sequence length="221" mass="23232">MKSTLTNVAALALATAFVATFALSGTSLQGPANAQSSASAEAMAQLRATESQTISISATADVAQDLSRDEFDATSVAELRRVQLAAAAPVWSGPTVGDFIANPPYPNFSLDQVVQVGLQYQGVPYRWGGDTPAGFDCSGFVQYVYAQFGISLPHSVRGQAAMGTPISRADARAGDIVIFNDMSHNGIYMGGGQILDAPYAGKSVTVRPLWTDAYYIVRLGI</sequence>
<evidence type="ECO:0000313" key="7">
    <source>
        <dbReference type="EMBL" id="NHF63614.1"/>
    </source>
</evidence>
<evidence type="ECO:0000256" key="2">
    <source>
        <dbReference type="ARBA" id="ARBA00022670"/>
    </source>
</evidence>
<protein>
    <submittedName>
        <fullName evidence="7">C40 family peptidase</fullName>
    </submittedName>
</protein>
<feature type="chain" id="PRO_5039484325" evidence="5">
    <location>
        <begin position="25"/>
        <end position="221"/>
    </location>
</feature>
<feature type="signal peptide" evidence="5">
    <location>
        <begin position="1"/>
        <end position="24"/>
    </location>
</feature>
<keyword evidence="8" id="KW-1185">Reference proteome</keyword>
<evidence type="ECO:0000313" key="8">
    <source>
        <dbReference type="Proteomes" id="UP000818266"/>
    </source>
</evidence>
<dbReference type="PROSITE" id="PS51935">
    <property type="entry name" value="NLPC_P60"/>
    <property type="match status" value="1"/>
</dbReference>
<organism evidence="7 8">
    <name type="scientific">Microcella pacifica</name>
    <dbReference type="NCBI Taxonomy" id="2591847"/>
    <lineage>
        <taxon>Bacteria</taxon>
        <taxon>Bacillati</taxon>
        <taxon>Actinomycetota</taxon>
        <taxon>Actinomycetes</taxon>
        <taxon>Micrococcales</taxon>
        <taxon>Microbacteriaceae</taxon>
        <taxon>Microcella</taxon>
    </lineage>
</organism>
<dbReference type="PANTHER" id="PTHR47053:SF1">
    <property type="entry name" value="MUREIN DD-ENDOPEPTIDASE MEPH-RELATED"/>
    <property type="match status" value="1"/>
</dbReference>
<gene>
    <name evidence="7" type="ORF">FK219_010255</name>
</gene>
<proteinExistence type="inferred from homology"/>
<dbReference type="Gene3D" id="3.90.1720.10">
    <property type="entry name" value="endopeptidase domain like (from Nostoc punctiforme)"/>
    <property type="match status" value="1"/>
</dbReference>
<name>A0A9E5JN02_9MICO</name>
<dbReference type="InterPro" id="IPR051202">
    <property type="entry name" value="Peptidase_C40"/>
</dbReference>
<dbReference type="InterPro" id="IPR000064">
    <property type="entry name" value="NLP_P60_dom"/>
</dbReference>
<dbReference type="Proteomes" id="UP000818266">
    <property type="component" value="Unassembled WGS sequence"/>
</dbReference>
<keyword evidence="5" id="KW-0732">Signal</keyword>
<reference evidence="7 8" key="2">
    <citation type="submission" date="2020-03" db="EMBL/GenBank/DDBJ databases">
        <title>Chryseoglobus sp. isolated from a deep-sea seamount.</title>
        <authorList>
            <person name="Zhang D.-C."/>
        </authorList>
    </citation>
    <scope>NUCLEOTIDE SEQUENCE [LARGE SCALE GENOMIC DNA]</scope>
    <source>
        <strain evidence="7 8">KN1116</strain>
    </source>
</reference>
<dbReference type="RefSeq" id="WP_152583942.1">
    <property type="nucleotide sequence ID" value="NZ_JAVJPO010000025.1"/>
</dbReference>
<dbReference type="PANTHER" id="PTHR47053">
    <property type="entry name" value="MUREIN DD-ENDOPEPTIDASE MEPH-RELATED"/>
    <property type="match status" value="1"/>
</dbReference>
<keyword evidence="4" id="KW-0788">Thiol protease</keyword>
<comment type="caution">
    <text evidence="7">The sequence shown here is derived from an EMBL/GenBank/DDBJ whole genome shotgun (WGS) entry which is preliminary data.</text>
</comment>
<dbReference type="SUPFAM" id="SSF54001">
    <property type="entry name" value="Cysteine proteinases"/>
    <property type="match status" value="1"/>
</dbReference>
<dbReference type="AlphaFoldDB" id="A0A9E5JN02"/>
<evidence type="ECO:0000256" key="5">
    <source>
        <dbReference type="SAM" id="SignalP"/>
    </source>
</evidence>
<dbReference type="EMBL" id="VIKT02000017">
    <property type="protein sequence ID" value="NHF63614.1"/>
    <property type="molecule type" value="Genomic_DNA"/>
</dbReference>
<dbReference type="Pfam" id="PF00877">
    <property type="entry name" value="NLPC_P60"/>
    <property type="match status" value="1"/>
</dbReference>
<keyword evidence="3" id="KW-0378">Hydrolase</keyword>
<evidence type="ECO:0000256" key="3">
    <source>
        <dbReference type="ARBA" id="ARBA00022801"/>
    </source>
</evidence>
<dbReference type="GO" id="GO:0008234">
    <property type="term" value="F:cysteine-type peptidase activity"/>
    <property type="evidence" value="ECO:0007669"/>
    <property type="project" value="UniProtKB-KW"/>
</dbReference>